<keyword evidence="4" id="KW-1185">Reference proteome</keyword>
<evidence type="ECO:0000313" key="4">
    <source>
        <dbReference type="Proteomes" id="UP000466442"/>
    </source>
</evidence>
<keyword evidence="2" id="KW-0472">Membrane</keyword>
<keyword evidence="2" id="KW-1133">Transmembrane helix</keyword>
<feature type="region of interest" description="Disordered" evidence="1">
    <location>
        <begin position="170"/>
        <end position="191"/>
    </location>
</feature>
<proteinExistence type="predicted"/>
<feature type="region of interest" description="Disordered" evidence="1">
    <location>
        <begin position="314"/>
        <end position="335"/>
    </location>
</feature>
<organism evidence="3 4">
    <name type="scientific">Apolygus lucorum</name>
    <name type="common">Small green plant bug</name>
    <name type="synonym">Lygocoris lucorum</name>
    <dbReference type="NCBI Taxonomy" id="248454"/>
    <lineage>
        <taxon>Eukaryota</taxon>
        <taxon>Metazoa</taxon>
        <taxon>Ecdysozoa</taxon>
        <taxon>Arthropoda</taxon>
        <taxon>Hexapoda</taxon>
        <taxon>Insecta</taxon>
        <taxon>Pterygota</taxon>
        <taxon>Neoptera</taxon>
        <taxon>Paraneoptera</taxon>
        <taxon>Hemiptera</taxon>
        <taxon>Heteroptera</taxon>
        <taxon>Panheteroptera</taxon>
        <taxon>Cimicomorpha</taxon>
        <taxon>Miridae</taxon>
        <taxon>Mirini</taxon>
        <taxon>Apolygus</taxon>
    </lineage>
</organism>
<evidence type="ECO:0000256" key="1">
    <source>
        <dbReference type="SAM" id="MobiDB-lite"/>
    </source>
</evidence>
<dbReference type="Proteomes" id="UP000466442">
    <property type="component" value="Unassembled WGS sequence"/>
</dbReference>
<evidence type="ECO:0000256" key="2">
    <source>
        <dbReference type="SAM" id="Phobius"/>
    </source>
</evidence>
<feature type="compositionally biased region" description="Low complexity" evidence="1">
    <location>
        <begin position="170"/>
        <end position="181"/>
    </location>
</feature>
<dbReference type="AlphaFoldDB" id="A0A8S9WX09"/>
<sequence>MDNIDYWDFHWTSWALFIVATFVAIAVAVAVAIVVAIVLVPQRLVPEVSSLPGVSMSCGEDRVECGDGMLIWCGDDHIGRGDDHGDIGIRVSIGCGDDRVWCGDDHIWCGDNHLRCDDEAQPANEVQQKNPSIPALPTNNPGLDYLMRIPPRGVHRTGFQHVEIKVVPPSTTVPPQVTQRPPFTPEEEQLLSGQPLPDHGYSDQNYEHYNKQSGGDEFLTVQALPSHGYSQQNLEVFNSPADSKVETGSPVHHTQKGVGETNLSVLGSTAGPQVCPNACDKTEEEGRGRIKQEGDQVQLEMEQVIRTEMKDPEGVKLGRPYQTSQQAPRPDIPYQNNQYVPRPDAGGVPFQTHSHLPRPDNTGIPLPFAPFRPDFMTPVYMKPLYMKSNIGTNAPHWPPIVTSGDRLYIPHIVVDKEDTPPEIFPSKVYLVPIPRPLTLGHEDLMSAYSSEGRAPIPKEEPSGSYKPRPPQPLRPQPSFTYPSTFTYLLFPKDLRGK</sequence>
<feature type="transmembrane region" description="Helical" evidence="2">
    <location>
        <begin position="14"/>
        <end position="40"/>
    </location>
</feature>
<accession>A0A8S9WX09</accession>
<feature type="region of interest" description="Disordered" evidence="1">
    <location>
        <begin position="276"/>
        <end position="296"/>
    </location>
</feature>
<feature type="compositionally biased region" description="Basic and acidic residues" evidence="1">
    <location>
        <begin position="280"/>
        <end position="294"/>
    </location>
</feature>
<protein>
    <submittedName>
        <fullName evidence="3">Uncharacterized protein</fullName>
    </submittedName>
</protein>
<dbReference type="EMBL" id="WIXP02000013">
    <property type="protein sequence ID" value="KAF6201282.1"/>
    <property type="molecule type" value="Genomic_DNA"/>
</dbReference>
<keyword evidence="2" id="KW-0812">Transmembrane</keyword>
<name>A0A8S9WX09_APOLU</name>
<evidence type="ECO:0000313" key="3">
    <source>
        <dbReference type="EMBL" id="KAF6201282.1"/>
    </source>
</evidence>
<gene>
    <name evidence="3" type="ORF">GE061_005729</name>
</gene>
<feature type="region of interest" description="Disordered" evidence="1">
    <location>
        <begin position="451"/>
        <end position="482"/>
    </location>
</feature>
<reference evidence="3" key="1">
    <citation type="journal article" date="2021" name="Mol. Ecol. Resour.">
        <title>Apolygus lucorum genome provides insights into omnivorousness and mesophyll feeding.</title>
        <authorList>
            <person name="Liu Y."/>
            <person name="Liu H."/>
            <person name="Wang H."/>
            <person name="Huang T."/>
            <person name="Liu B."/>
            <person name="Yang B."/>
            <person name="Yin L."/>
            <person name="Li B."/>
            <person name="Zhang Y."/>
            <person name="Zhang S."/>
            <person name="Jiang F."/>
            <person name="Zhang X."/>
            <person name="Ren Y."/>
            <person name="Wang B."/>
            <person name="Wang S."/>
            <person name="Lu Y."/>
            <person name="Wu K."/>
            <person name="Fan W."/>
            <person name="Wang G."/>
        </authorList>
    </citation>
    <scope>NUCLEOTIDE SEQUENCE</scope>
    <source>
        <strain evidence="3">12Hb</strain>
    </source>
</reference>
<comment type="caution">
    <text evidence="3">The sequence shown here is derived from an EMBL/GenBank/DDBJ whole genome shotgun (WGS) entry which is preliminary data.</text>
</comment>